<dbReference type="HOGENOM" id="CLU_018914_1_0_6"/>
<evidence type="ECO:0000313" key="2">
    <source>
        <dbReference type="EMBL" id="EED36748.1"/>
    </source>
</evidence>
<dbReference type="eggNOG" id="COG4805">
    <property type="taxonomic scope" value="Bacteria"/>
</dbReference>
<keyword evidence="3" id="KW-1185">Reference proteome</keyword>
<name>B8KS54_9GAMM</name>
<proteinExistence type="predicted"/>
<dbReference type="STRING" id="565045.NOR51B_2700"/>
<protein>
    <submittedName>
        <fullName evidence="2">Lipoprotein</fullName>
    </submittedName>
</protein>
<sequence>MTIKRTNLRILALMVVLVMSISSCNKEAPPDDALKLEKMLDSVYQRRVAANPVLASRVGAPAAVAPWFDLSLAAWDREHEWTTQDLKTLRSEVDLAALDSAARVNYLAFEADLLLRQKRYRWRFHLNPINQIVGPHLTIAGTLLNSHPVNSKASALYYIERLRTVPTPLRQLAEHLQARRDRGINIPAAVVERLIDGAESIIAGDMNDNLIMADFEEKLAGLELGKKEKQALLEEAKAAYESGFVPGYESIIEALELELLTAHEGGVWALPDGAEFYEFLIDQYTTAELSAAEIHALGLSEVARIQGEMDAIRKRVKFTGDLSAFFTHLKTDPAFYLPNTDEGRRDYLALAQGLVEKADAKMHQVLPYPLPHKLQVKRIEAFREKSAPIGFYESGSVENDFVGTIYLGMHDMTALGTFDLPALLFHEGLPGHHLQSSVMLSRDIPQIRKYYVWWTNTAFTEGWALYAESLADELGLYGDDYAQFGRLAGELWRACRLVVDSGLHLKQWKRLEAIEYLNENTASSEENNARAVDRYLAVPGQATAFKIGMQVILDLRAEAEQQLGEDFDLAQFHAVLLENGPVSLTLLRNKIESWAGY</sequence>
<feature type="chain" id="PRO_5002876169" evidence="1">
    <location>
        <begin position="28"/>
        <end position="597"/>
    </location>
</feature>
<evidence type="ECO:0000256" key="1">
    <source>
        <dbReference type="SAM" id="SignalP"/>
    </source>
</evidence>
<keyword evidence="1" id="KW-0732">Signal</keyword>
<dbReference type="Proteomes" id="UP000004699">
    <property type="component" value="Unassembled WGS sequence"/>
</dbReference>
<dbReference type="RefSeq" id="WP_009021490.1">
    <property type="nucleotide sequence ID" value="NZ_DS999411.1"/>
</dbReference>
<reference evidence="3" key="1">
    <citation type="journal article" date="2013" name="BMC Microbiol.">
        <title>Taxonomy and evolution of bacteriochlorophyll a-containing members of the OM60/NOR5 clade of marine gammaproteobacteria: description of Luminiphilus syltensis gen. nov., sp. nov., reclassification of Haliea rubra as Pseudohaliea rubra gen. nov., comb. nov., and emendation of Chromatocurvus halotolerans.</title>
        <authorList>
            <person name="Spring S."/>
            <person name="Riedel T."/>
            <person name="Sproer C."/>
            <person name="Yan S."/>
            <person name="Harder J."/>
            <person name="Fuchs B.M."/>
        </authorList>
    </citation>
    <scope>NUCLEOTIDE SEQUENCE [LARGE SCALE GENOMIC DNA]</scope>
    <source>
        <strain evidence="3">NOR51-B</strain>
    </source>
</reference>
<dbReference type="PROSITE" id="PS51257">
    <property type="entry name" value="PROKAR_LIPOPROTEIN"/>
    <property type="match status" value="1"/>
</dbReference>
<dbReference type="Pfam" id="PF05960">
    <property type="entry name" value="DUF885"/>
    <property type="match status" value="1"/>
</dbReference>
<keyword evidence="2" id="KW-0449">Lipoprotein</keyword>
<organism evidence="2 3">
    <name type="scientific">Luminiphilus syltensis NOR5-1B</name>
    <dbReference type="NCBI Taxonomy" id="565045"/>
    <lineage>
        <taxon>Bacteria</taxon>
        <taxon>Pseudomonadati</taxon>
        <taxon>Pseudomonadota</taxon>
        <taxon>Gammaproteobacteria</taxon>
        <taxon>Cellvibrionales</taxon>
        <taxon>Halieaceae</taxon>
        <taxon>Luminiphilus</taxon>
    </lineage>
</organism>
<gene>
    <name evidence="2" type="ORF">NOR51B_2700</name>
</gene>
<dbReference type="EMBL" id="DS999411">
    <property type="protein sequence ID" value="EED36748.1"/>
    <property type="molecule type" value="Genomic_DNA"/>
</dbReference>
<dbReference type="PANTHER" id="PTHR33361">
    <property type="entry name" value="GLR0591 PROTEIN"/>
    <property type="match status" value="1"/>
</dbReference>
<evidence type="ECO:0000313" key="3">
    <source>
        <dbReference type="Proteomes" id="UP000004699"/>
    </source>
</evidence>
<dbReference type="OrthoDB" id="9769898at2"/>
<feature type="signal peptide" evidence="1">
    <location>
        <begin position="1"/>
        <end position="27"/>
    </location>
</feature>
<accession>B8KS54</accession>
<dbReference type="InterPro" id="IPR010281">
    <property type="entry name" value="DUF885"/>
</dbReference>
<dbReference type="PANTHER" id="PTHR33361:SF16">
    <property type="entry name" value="DUF885 DOMAIN-CONTAINING PROTEIN"/>
    <property type="match status" value="1"/>
</dbReference>
<dbReference type="AlphaFoldDB" id="B8KS54"/>